<sequence>MEEAGTLTMEFYVSQKEADGVTGAEADRSASERDGSRERPWRDLAQARDGVRRARAAGFAGPVTVWLGDGRYGLDEPLRFDARDSGCGETAPTTYAAEPGAKPILTGGRRLTAWEQAGGGVYRCFIGSETLRRRGYTLFENGVRADEARSPKRGYHAAAGKADGDARFGFRFARGDVPRIADPGNGGLKVFIWPGEGEWNWFTETKPVASVDWEAGTIAFREPAPWGIDQGSRYRVQGARELLTEPGEYVRDEREGWLYYMPRSLPIEEQEIVLPVVKRVLDVDGGGSGPDAPSGEGIVRDLAFRGLTVELSDFLPAYRMPEANREREEAREALVRIENAERITIADCVLRHGGVSGVLLNGHCRNARILNNVVEHVGQNGIYAVGFAPGEGAFGSAAESDVNNGHVIAGNAIRAGGELIGHGSGIQLYQSGGCAIERNVIAGMPRYGISLKGRRFKAMEPAYYGTEVTWENHWAFLHARNNLIAGNDISDVMTDSQDGGMFEAWGPGLGNRLVGNRFHDSGIHFSVGYAIYLDDAADGFLVSRNVVHDLYGAGKGSLWFVVFAKGIGNVVENNLFVRNGAKAAFGTQEMAGEPNRGLTFRRNAVIDSGEQLYHFINWSDDRLKEADFNLFYRSGGEAPTVTGFRGGDTYGKQPIPWEEWRALLGGRFDVHTAIAPPLLEEPERGRFRFRPEAPVWALGWRPLEARGDEDGNEDGNEAGNP</sequence>
<dbReference type="InterPro" id="IPR039448">
    <property type="entry name" value="Beta_helix"/>
</dbReference>
<dbReference type="PANTHER" id="PTHR36453">
    <property type="entry name" value="SECRETED PROTEIN-RELATED"/>
    <property type="match status" value="1"/>
</dbReference>
<feature type="compositionally biased region" description="Acidic residues" evidence="1">
    <location>
        <begin position="710"/>
        <end position="721"/>
    </location>
</feature>
<dbReference type="Pfam" id="PF13229">
    <property type="entry name" value="Beta_helix"/>
    <property type="match status" value="1"/>
</dbReference>
<dbReference type="PANTHER" id="PTHR36453:SF1">
    <property type="entry name" value="RIGHT HANDED BETA HELIX DOMAIN-CONTAINING PROTEIN"/>
    <property type="match status" value="1"/>
</dbReference>
<dbReference type="RefSeq" id="WP_208848683.1">
    <property type="nucleotide sequence ID" value="NZ_JAGGDJ010000013.1"/>
</dbReference>
<dbReference type="SUPFAM" id="SSF51126">
    <property type="entry name" value="Pectin lyase-like"/>
    <property type="match status" value="1"/>
</dbReference>
<evidence type="ECO:0000313" key="3">
    <source>
        <dbReference type="EMBL" id="MBO7745856.1"/>
    </source>
</evidence>
<evidence type="ECO:0000313" key="4">
    <source>
        <dbReference type="Proteomes" id="UP000670947"/>
    </source>
</evidence>
<evidence type="ECO:0000259" key="2">
    <source>
        <dbReference type="Pfam" id="PF13229"/>
    </source>
</evidence>
<gene>
    <name evidence="3" type="ORF">I8J29_16735</name>
</gene>
<dbReference type="SMART" id="SM00710">
    <property type="entry name" value="PbH1"/>
    <property type="match status" value="6"/>
</dbReference>
<dbReference type="Proteomes" id="UP000670947">
    <property type="component" value="Unassembled WGS sequence"/>
</dbReference>
<comment type="caution">
    <text evidence="3">The sequence shown here is derived from an EMBL/GenBank/DDBJ whole genome shotgun (WGS) entry which is preliminary data.</text>
</comment>
<evidence type="ECO:0000256" key="1">
    <source>
        <dbReference type="SAM" id="MobiDB-lite"/>
    </source>
</evidence>
<dbReference type="InterPro" id="IPR012334">
    <property type="entry name" value="Pectin_lyas_fold"/>
</dbReference>
<feature type="domain" description="Right handed beta helix" evidence="2">
    <location>
        <begin position="408"/>
        <end position="554"/>
    </location>
</feature>
<dbReference type="InterPro" id="IPR006626">
    <property type="entry name" value="PbH1"/>
</dbReference>
<protein>
    <submittedName>
        <fullName evidence="3">Right-handed parallel beta-helix repeat-containing protein</fullName>
    </submittedName>
</protein>
<proteinExistence type="predicted"/>
<name>A0ABS3WCK7_9BACL</name>
<feature type="region of interest" description="Disordered" evidence="1">
    <location>
        <begin position="702"/>
        <end position="721"/>
    </location>
</feature>
<accession>A0ABS3WCK7</accession>
<organism evidence="3 4">
    <name type="scientific">Paenibacillus artemisiicola</name>
    <dbReference type="NCBI Taxonomy" id="1172618"/>
    <lineage>
        <taxon>Bacteria</taxon>
        <taxon>Bacillati</taxon>
        <taxon>Bacillota</taxon>
        <taxon>Bacilli</taxon>
        <taxon>Bacillales</taxon>
        <taxon>Paenibacillaceae</taxon>
        <taxon>Paenibacillus</taxon>
    </lineage>
</organism>
<reference evidence="3 4" key="1">
    <citation type="submission" date="2021-03" db="EMBL/GenBank/DDBJ databases">
        <title>Paenibacillus artemisicola MWE-103 whole genome sequence.</title>
        <authorList>
            <person name="Ham Y.J."/>
        </authorList>
    </citation>
    <scope>NUCLEOTIDE SEQUENCE [LARGE SCALE GENOMIC DNA]</scope>
    <source>
        <strain evidence="3 4">MWE-103</strain>
    </source>
</reference>
<feature type="region of interest" description="Disordered" evidence="1">
    <location>
        <begin position="1"/>
        <end position="42"/>
    </location>
</feature>
<keyword evidence="4" id="KW-1185">Reference proteome</keyword>
<dbReference type="Gene3D" id="2.160.20.10">
    <property type="entry name" value="Single-stranded right-handed beta-helix, Pectin lyase-like"/>
    <property type="match status" value="2"/>
</dbReference>
<dbReference type="InterPro" id="IPR011050">
    <property type="entry name" value="Pectin_lyase_fold/virulence"/>
</dbReference>
<feature type="compositionally biased region" description="Basic and acidic residues" evidence="1">
    <location>
        <begin position="25"/>
        <end position="42"/>
    </location>
</feature>
<dbReference type="EMBL" id="JAGGDJ010000013">
    <property type="protein sequence ID" value="MBO7745856.1"/>
    <property type="molecule type" value="Genomic_DNA"/>
</dbReference>